<evidence type="ECO:0000313" key="2">
    <source>
        <dbReference type="EMBL" id="GJT25930.1"/>
    </source>
</evidence>
<dbReference type="EMBL" id="BQNB010014251">
    <property type="protein sequence ID" value="GJT25930.1"/>
    <property type="molecule type" value="Genomic_DNA"/>
</dbReference>
<feature type="compositionally biased region" description="Basic and acidic residues" evidence="1">
    <location>
        <begin position="12"/>
        <end position="33"/>
    </location>
</feature>
<reference evidence="2" key="2">
    <citation type="submission" date="2022-01" db="EMBL/GenBank/DDBJ databases">
        <authorList>
            <person name="Yamashiro T."/>
            <person name="Shiraishi A."/>
            <person name="Satake H."/>
            <person name="Nakayama K."/>
        </authorList>
    </citation>
    <scope>NUCLEOTIDE SEQUENCE</scope>
</reference>
<evidence type="ECO:0000256" key="1">
    <source>
        <dbReference type="SAM" id="MobiDB-lite"/>
    </source>
</evidence>
<organism evidence="2 3">
    <name type="scientific">Tanacetum coccineum</name>
    <dbReference type="NCBI Taxonomy" id="301880"/>
    <lineage>
        <taxon>Eukaryota</taxon>
        <taxon>Viridiplantae</taxon>
        <taxon>Streptophyta</taxon>
        <taxon>Embryophyta</taxon>
        <taxon>Tracheophyta</taxon>
        <taxon>Spermatophyta</taxon>
        <taxon>Magnoliopsida</taxon>
        <taxon>eudicotyledons</taxon>
        <taxon>Gunneridae</taxon>
        <taxon>Pentapetalae</taxon>
        <taxon>asterids</taxon>
        <taxon>campanulids</taxon>
        <taxon>Asterales</taxon>
        <taxon>Asteraceae</taxon>
        <taxon>Asteroideae</taxon>
        <taxon>Anthemideae</taxon>
        <taxon>Anthemidinae</taxon>
        <taxon>Tanacetum</taxon>
    </lineage>
</organism>
<feature type="region of interest" description="Disordered" evidence="1">
    <location>
        <begin position="1"/>
        <end position="49"/>
    </location>
</feature>
<dbReference type="Proteomes" id="UP001151760">
    <property type="component" value="Unassembled WGS sequence"/>
</dbReference>
<evidence type="ECO:0000313" key="3">
    <source>
        <dbReference type="Proteomes" id="UP001151760"/>
    </source>
</evidence>
<keyword evidence="3" id="KW-1185">Reference proteome</keyword>
<reference evidence="2" key="1">
    <citation type="journal article" date="2022" name="Int. J. Mol. Sci.">
        <title>Draft Genome of Tanacetum Coccineum: Genomic Comparison of Closely Related Tanacetum-Family Plants.</title>
        <authorList>
            <person name="Yamashiro T."/>
            <person name="Shiraishi A."/>
            <person name="Nakayama K."/>
            <person name="Satake H."/>
        </authorList>
    </citation>
    <scope>NUCLEOTIDE SEQUENCE</scope>
</reference>
<sequence>MLTIHDDEEEEGSARDEFLRLKREEKRKGDRGDSGYTPPTPIRSTRTHIAPLSKDKTRQKADVAAMIAEAIQKERENIRAEITLQKECENIRAEITLQDDEKLRNDDLSIWWSLKIKFEKSTPSATPCRTIVVRIRDHEDHHDDDARPEGERSKKYTLSLRKYHAVPFPEQLYRRNELQNWAKQDNIRRQKEQRDKPEEVYSKSKIVEVIKTSYELGHEHKFITKIVVRRANEKIDPITESYYKHLKKNDIEYLYLLCIYGKVKDYRETGLIVRLYQKHYHLGKCL</sequence>
<comment type="caution">
    <text evidence="2">The sequence shown here is derived from an EMBL/GenBank/DDBJ whole genome shotgun (WGS) entry which is preliminary data.</text>
</comment>
<accession>A0ABQ5CFT6</accession>
<proteinExistence type="predicted"/>
<feature type="compositionally biased region" description="Acidic residues" evidence="1">
    <location>
        <begin position="1"/>
        <end position="11"/>
    </location>
</feature>
<gene>
    <name evidence="2" type="ORF">Tco_0895867</name>
</gene>
<protein>
    <submittedName>
        <fullName evidence="2">Uncharacterized protein</fullName>
    </submittedName>
</protein>
<name>A0ABQ5CFT6_9ASTR</name>